<organism evidence="1">
    <name type="scientific">Hexamita inflata</name>
    <dbReference type="NCBI Taxonomy" id="28002"/>
    <lineage>
        <taxon>Eukaryota</taxon>
        <taxon>Metamonada</taxon>
        <taxon>Diplomonadida</taxon>
        <taxon>Hexamitidae</taxon>
        <taxon>Hexamitinae</taxon>
        <taxon>Hexamita</taxon>
    </lineage>
</organism>
<sequence>MSIFTYNNGQLILNRYLIKTSSNRYFPPEYLIGQLIMTHQPQTDKDISPVDINGPYVLANYLQLKPDQIVRGQPADDYRQFQKMSMQLNSRFSVASFKSQPVHLEQLMFSDILLFLSIYGCSVTFTDQFVLRIPEQTVSPVAPTTLLQHLLQQSYYQSEFEEEQLLADLYLSGYLFSHFKPTTQQYTNEQCTQIRATNVQILSLNNRVIQNALNFIKNLPLRQEEFNLVQHKNKLQVNPPYNIRNLSELEEKLQKFTIKRSKLVQFKAEEPFLENILPSFHFPKQTEFNFKNSESFKIDEEEFHQIRPKFKFAPTSFSETIREINIPDEVRQQLQELGSQNFQRGETAKVERISVAREDKKSSKDQWQNIHMVDDAWYKEKMPKGISK</sequence>
<reference evidence="1" key="1">
    <citation type="submission" date="2023-06" db="EMBL/GenBank/DDBJ databases">
        <authorList>
            <person name="Kurt Z."/>
        </authorList>
    </citation>
    <scope>NUCLEOTIDE SEQUENCE</scope>
</reference>
<keyword evidence="3" id="KW-1185">Reference proteome</keyword>
<accession>A0AA86RT51</accession>
<dbReference type="EMBL" id="CATOUU010001178">
    <property type="protein sequence ID" value="CAI9977494.1"/>
    <property type="molecule type" value="Genomic_DNA"/>
</dbReference>
<evidence type="ECO:0000313" key="3">
    <source>
        <dbReference type="Proteomes" id="UP001642409"/>
    </source>
</evidence>
<protein>
    <submittedName>
        <fullName evidence="1">Uncharacterized protein</fullName>
    </submittedName>
</protein>
<evidence type="ECO:0000313" key="2">
    <source>
        <dbReference type="EMBL" id="CAL6074650.1"/>
    </source>
</evidence>
<name>A0AA86RT51_9EUKA</name>
<reference evidence="2 3" key="2">
    <citation type="submission" date="2024-07" db="EMBL/GenBank/DDBJ databases">
        <authorList>
            <person name="Akdeniz Z."/>
        </authorList>
    </citation>
    <scope>NUCLEOTIDE SEQUENCE [LARGE SCALE GENOMIC DNA]</scope>
</reference>
<gene>
    <name evidence="2" type="ORF">HINF_LOCUS56824</name>
    <name evidence="1" type="ORF">HINF_LOCUS65139</name>
</gene>
<proteinExistence type="predicted"/>
<dbReference type="EMBL" id="CAXDID020000309">
    <property type="protein sequence ID" value="CAL6074650.1"/>
    <property type="molecule type" value="Genomic_DNA"/>
</dbReference>
<comment type="caution">
    <text evidence="1">The sequence shown here is derived from an EMBL/GenBank/DDBJ whole genome shotgun (WGS) entry which is preliminary data.</text>
</comment>
<dbReference type="Proteomes" id="UP001642409">
    <property type="component" value="Unassembled WGS sequence"/>
</dbReference>
<evidence type="ECO:0000313" key="1">
    <source>
        <dbReference type="EMBL" id="CAI9977494.1"/>
    </source>
</evidence>
<dbReference type="AlphaFoldDB" id="A0AA86RT51"/>